<evidence type="ECO:0000313" key="2">
    <source>
        <dbReference type="Proteomes" id="UP001549031"/>
    </source>
</evidence>
<proteinExistence type="predicted"/>
<organism evidence="1 2">
    <name type="scientific">Pseudorhizobium tarimense</name>
    <dbReference type="NCBI Taxonomy" id="1079109"/>
    <lineage>
        <taxon>Bacteria</taxon>
        <taxon>Pseudomonadati</taxon>
        <taxon>Pseudomonadota</taxon>
        <taxon>Alphaproteobacteria</taxon>
        <taxon>Hyphomicrobiales</taxon>
        <taxon>Rhizobiaceae</taxon>
        <taxon>Rhizobium/Agrobacterium group</taxon>
        <taxon>Pseudorhizobium</taxon>
    </lineage>
</organism>
<gene>
    <name evidence="1" type="ORF">ABID21_000306</name>
</gene>
<dbReference type="EMBL" id="JBEPLJ010000001">
    <property type="protein sequence ID" value="MET3584214.1"/>
    <property type="molecule type" value="Genomic_DNA"/>
</dbReference>
<keyword evidence="2" id="KW-1185">Reference proteome</keyword>
<evidence type="ECO:0000313" key="1">
    <source>
        <dbReference type="EMBL" id="MET3584214.1"/>
    </source>
</evidence>
<sequence length="30" mass="3311">MLCRLMQEVEAASRRYAEPKVSPGILTGTC</sequence>
<reference evidence="1 2" key="1">
    <citation type="submission" date="2024-06" db="EMBL/GenBank/DDBJ databases">
        <title>Genomic Encyclopedia of Type Strains, Phase IV (KMG-IV): sequencing the most valuable type-strain genomes for metagenomic binning, comparative biology and taxonomic classification.</title>
        <authorList>
            <person name="Goeker M."/>
        </authorList>
    </citation>
    <scope>NUCLEOTIDE SEQUENCE [LARGE SCALE GENOMIC DNA]</scope>
    <source>
        <strain evidence="1 2">DSM 105042</strain>
    </source>
</reference>
<accession>A0ABV2H185</accession>
<name>A0ABV2H185_9HYPH</name>
<comment type="caution">
    <text evidence="1">The sequence shown here is derived from an EMBL/GenBank/DDBJ whole genome shotgun (WGS) entry which is preliminary data.</text>
</comment>
<protein>
    <submittedName>
        <fullName evidence="1">Uncharacterized protein</fullName>
    </submittedName>
</protein>
<dbReference type="Proteomes" id="UP001549031">
    <property type="component" value="Unassembled WGS sequence"/>
</dbReference>